<dbReference type="InterPro" id="IPR021840">
    <property type="entry name" value="DUF3433"/>
</dbReference>
<dbReference type="EMBL" id="VYYT01000101">
    <property type="protein sequence ID" value="KAK2770102.1"/>
    <property type="molecule type" value="Genomic_DNA"/>
</dbReference>
<proteinExistence type="predicted"/>
<feature type="transmembrane region" description="Helical" evidence="2">
    <location>
        <begin position="81"/>
        <end position="102"/>
    </location>
</feature>
<evidence type="ECO:0000313" key="4">
    <source>
        <dbReference type="Proteomes" id="UP001281614"/>
    </source>
</evidence>
<gene>
    <name evidence="3" type="ORF">CKAH01_04445</name>
</gene>
<keyword evidence="2" id="KW-0472">Membrane</keyword>
<protein>
    <submittedName>
        <fullName evidence="3">Uncharacterized protein</fullName>
    </submittedName>
</protein>
<keyword evidence="2" id="KW-1133">Transmembrane helix</keyword>
<comment type="caution">
    <text evidence="3">The sequence shown here is derived from an EMBL/GenBank/DDBJ whole genome shotgun (WGS) entry which is preliminary data.</text>
</comment>
<evidence type="ECO:0000256" key="2">
    <source>
        <dbReference type="SAM" id="Phobius"/>
    </source>
</evidence>
<evidence type="ECO:0000313" key="3">
    <source>
        <dbReference type="EMBL" id="KAK2770102.1"/>
    </source>
</evidence>
<feature type="transmembrane region" description="Helical" evidence="2">
    <location>
        <begin position="418"/>
        <end position="438"/>
    </location>
</feature>
<organism evidence="3 4">
    <name type="scientific">Colletotrichum kahawae</name>
    <name type="common">Coffee berry disease fungus</name>
    <dbReference type="NCBI Taxonomy" id="34407"/>
    <lineage>
        <taxon>Eukaryota</taxon>
        <taxon>Fungi</taxon>
        <taxon>Dikarya</taxon>
        <taxon>Ascomycota</taxon>
        <taxon>Pezizomycotina</taxon>
        <taxon>Sordariomycetes</taxon>
        <taxon>Hypocreomycetidae</taxon>
        <taxon>Glomerellales</taxon>
        <taxon>Glomerellaceae</taxon>
        <taxon>Colletotrichum</taxon>
        <taxon>Colletotrichum gloeosporioides species complex</taxon>
    </lineage>
</organism>
<dbReference type="AlphaFoldDB" id="A0AAE0DBV4"/>
<dbReference type="Proteomes" id="UP001281614">
    <property type="component" value="Unassembled WGS sequence"/>
</dbReference>
<dbReference type="PANTHER" id="PTHR37544:SF3">
    <property type="entry name" value="SPRAY"/>
    <property type="match status" value="1"/>
</dbReference>
<feature type="transmembrane region" description="Helical" evidence="2">
    <location>
        <begin position="191"/>
        <end position="214"/>
    </location>
</feature>
<dbReference type="PANTHER" id="PTHR37544">
    <property type="entry name" value="SPRAY-RELATED"/>
    <property type="match status" value="1"/>
</dbReference>
<evidence type="ECO:0000256" key="1">
    <source>
        <dbReference type="SAM" id="MobiDB-lite"/>
    </source>
</evidence>
<reference evidence="3" key="1">
    <citation type="submission" date="2023-02" db="EMBL/GenBank/DDBJ databases">
        <title>Colletotrichum kahawae CIFC_Que2 genome sequencing and assembly.</title>
        <authorList>
            <person name="Baroncelli R."/>
        </authorList>
    </citation>
    <scope>NUCLEOTIDE SEQUENCE</scope>
    <source>
        <strain evidence="3">CIFC_Que2</strain>
    </source>
</reference>
<feature type="transmembrane region" description="Helical" evidence="2">
    <location>
        <begin position="122"/>
        <end position="141"/>
    </location>
</feature>
<name>A0AAE0DBV4_COLKA</name>
<sequence>MSSITESGNSHDGADGSIVDTYDRERCQLCLAIEGLTRDAGSRSDGAHSGLLSAADPSPDGGTKHEGNSSMEHAAIWHPMWLRPVVLSAFIALFLVFAFGLVTMLQLSHRNNGLVQARPSLFYLWRFGPTAVLTIVSIFWSRVEMQALRYMPWIAYGHTQSLRTNSHDFDLDYTSMFSPTILIQSLRRRHYLVFLVVVISVVLKIQIVLAPGLYSLEVIEVTEKVDIEILDLFNTTKEAARSLETSPYYMALAIHTFDMQPPFGVNQHVAYQTFQNIDGSRGSVHERLEAVVDGVLCSSRSWTSEVKVVDDGINPIVTPLTDKAKTPVIANLWDLMRFSSPTDRSSWSGTAGWNEVNFNVMGGPVRDAVAFHGIPNDGIIDPVLYTNEIFYLSVMNMSHALGPWKFEGLATIYDESGYLYLLWTSIPTIIMLSVALLASPGNKLHTIEPCGIEFDDPYELPEDFYHSPISWAEVPTEVHLTFDKGEYVLDPEKPPHPDLSKARPWSPPFDVPHVDGVFGDASQEEDILNDVHHQYGFLAAQLANVENRFDITGHSMTNPPPSLPALEAIAIDNGRRRLIQDPTVTYILVAILSLVVIANMWVLAFAVTGLTIGRPSLFQMKMEGLAPVGFNSMAAMVALLRNSNIPDRLPGHINLESSKELYQQLSGLGFRMGWFWREATQTRHYTIGVMGDEDFKFMGSKEHTEKERLSIIGKRKSRH</sequence>
<feature type="region of interest" description="Disordered" evidence="1">
    <location>
        <begin position="40"/>
        <end position="68"/>
    </location>
</feature>
<keyword evidence="2" id="KW-0812">Transmembrane</keyword>
<dbReference type="Pfam" id="PF11915">
    <property type="entry name" value="DUF3433"/>
    <property type="match status" value="1"/>
</dbReference>
<keyword evidence="4" id="KW-1185">Reference proteome</keyword>
<accession>A0AAE0DBV4</accession>
<feature type="transmembrane region" description="Helical" evidence="2">
    <location>
        <begin position="584"/>
        <end position="612"/>
    </location>
</feature>